<dbReference type="EMBL" id="JAGGMS010000001">
    <property type="protein sequence ID" value="MBP2182458.1"/>
    <property type="molecule type" value="Genomic_DNA"/>
</dbReference>
<reference evidence="1 2" key="1">
    <citation type="submission" date="2021-03" db="EMBL/GenBank/DDBJ databases">
        <title>Sequencing the genomes of 1000 actinobacteria strains.</title>
        <authorList>
            <person name="Klenk H.-P."/>
        </authorList>
    </citation>
    <scope>NUCLEOTIDE SEQUENCE [LARGE SCALE GENOMIC DNA]</scope>
    <source>
        <strain evidence="1 2">DSM 45510</strain>
    </source>
</reference>
<gene>
    <name evidence="1" type="ORF">JOM49_003984</name>
</gene>
<comment type="caution">
    <text evidence="1">The sequence shown here is derived from an EMBL/GenBank/DDBJ whole genome shotgun (WGS) entry which is preliminary data.</text>
</comment>
<evidence type="ECO:0000313" key="1">
    <source>
        <dbReference type="EMBL" id="MBP2182458.1"/>
    </source>
</evidence>
<evidence type="ECO:0008006" key="3">
    <source>
        <dbReference type="Google" id="ProtNLM"/>
    </source>
</evidence>
<proteinExistence type="predicted"/>
<organism evidence="1 2">
    <name type="scientific">Amycolatopsis magusensis</name>
    <dbReference type="NCBI Taxonomy" id="882444"/>
    <lineage>
        <taxon>Bacteria</taxon>
        <taxon>Bacillati</taxon>
        <taxon>Actinomycetota</taxon>
        <taxon>Actinomycetes</taxon>
        <taxon>Pseudonocardiales</taxon>
        <taxon>Pseudonocardiaceae</taxon>
        <taxon>Amycolatopsis</taxon>
    </lineage>
</organism>
<accession>A0ABS4PT19</accession>
<dbReference type="Proteomes" id="UP000741013">
    <property type="component" value="Unassembled WGS sequence"/>
</dbReference>
<evidence type="ECO:0000313" key="2">
    <source>
        <dbReference type="Proteomes" id="UP000741013"/>
    </source>
</evidence>
<protein>
    <recommendedName>
        <fullName evidence="3">t-SNARE coiled-coil homology domain-containing protein</fullName>
    </recommendedName>
</protein>
<name>A0ABS4PT19_9PSEU</name>
<dbReference type="RefSeq" id="WP_209665766.1">
    <property type="nucleotide sequence ID" value="NZ_JAGGMS010000001.1"/>
</dbReference>
<sequence length="88" mass="10267">MSFPEFSRKQRQHDNDIESLYKLAAETKQRVDVIDTKVSSMLDVQRDHSTQLRRVQIVLEGHETRFNAIDSRLGQILELLTGKRPETD</sequence>
<keyword evidence="2" id="KW-1185">Reference proteome</keyword>